<name>A0AAC9MTW9_NEOTH</name>
<dbReference type="Proteomes" id="UP000322283">
    <property type="component" value="Unassembled WGS sequence"/>
</dbReference>
<dbReference type="AlphaFoldDB" id="A0AAC9MTW9"/>
<evidence type="ECO:0000313" key="1">
    <source>
        <dbReference type="EMBL" id="AOQ22997.1"/>
    </source>
</evidence>
<dbReference type="EMBL" id="CP017019">
    <property type="protein sequence ID" value="AOQ22997.1"/>
    <property type="molecule type" value="Genomic_DNA"/>
</dbReference>
<dbReference type="Proteomes" id="UP000094598">
    <property type="component" value="Chromosome"/>
</dbReference>
<dbReference type="EMBL" id="VCDX01000016">
    <property type="protein sequence ID" value="TYL07937.1"/>
    <property type="molecule type" value="Genomic_DNA"/>
</dbReference>
<organism evidence="1 3">
    <name type="scientific">Neomoorella thermoacetica</name>
    <name type="common">Clostridium thermoaceticum</name>
    <dbReference type="NCBI Taxonomy" id="1525"/>
    <lineage>
        <taxon>Bacteria</taxon>
        <taxon>Bacillati</taxon>
        <taxon>Bacillota</taxon>
        <taxon>Clostridia</taxon>
        <taxon>Neomoorellales</taxon>
        <taxon>Neomoorellaceae</taxon>
        <taxon>Neomoorella</taxon>
    </lineage>
</organism>
<accession>A0AAC9MTW9</accession>
<sequence length="236" mass="26373">MGWHAKRHASSKAKTINPFASNVHTNVLGRFTSSLSSKLSFAEKIDPTLRLLSNKLKEFNKPKYIKQTYPASASQICKYDLRAGRTTSYYDAEAEALAADLEYVVRTENRRLLETELEKARRELARKTCRSFSPLMALPAEQRNAVLLALGLGPGILEDAEYRPVELPTRPAGRWKVVVHAPKKEDDWEPDREVAAALEEETSRGMIDVTDELIAADLVHRGQKITTTYGSSKGGD</sequence>
<reference evidence="1 3" key="1">
    <citation type="submission" date="2016-08" db="EMBL/GenBank/DDBJ databases">
        <title>Moorella thermoacetica DSM 103132.</title>
        <authorList>
            <person name="Jendresen C.B."/>
            <person name="Redl S.M."/>
            <person name="Jensen T.O."/>
            <person name="Nielsen A.T."/>
        </authorList>
    </citation>
    <scope>NUCLEOTIDE SEQUENCE [LARGE SCALE GENOMIC DNA]</scope>
    <source>
        <strain evidence="1 3">DSM 103132</strain>
    </source>
</reference>
<evidence type="ECO:0000313" key="2">
    <source>
        <dbReference type="EMBL" id="TYL07937.1"/>
    </source>
</evidence>
<evidence type="ECO:0000313" key="3">
    <source>
        <dbReference type="Proteomes" id="UP000094598"/>
    </source>
</evidence>
<reference evidence="2 4" key="2">
    <citation type="submission" date="2019-05" db="EMBL/GenBank/DDBJ databases">
        <title>Genome sequence of Moorella thermoacetica ATCC 33924.</title>
        <authorList>
            <person name="Poehlein A."/>
            <person name="Bengelsdorf F.R."/>
            <person name="Duerre P."/>
            <person name="Daniel R."/>
        </authorList>
    </citation>
    <scope>NUCLEOTIDE SEQUENCE [LARGE SCALE GENOMIC DNA]</scope>
    <source>
        <strain evidence="2 4">ATCC 33924</strain>
    </source>
</reference>
<evidence type="ECO:0000313" key="4">
    <source>
        <dbReference type="Proteomes" id="UP000322283"/>
    </source>
</evidence>
<protein>
    <submittedName>
        <fullName evidence="1">Uncharacterized protein</fullName>
    </submittedName>
</protein>
<keyword evidence="4" id="KW-1185">Reference proteome</keyword>
<proteinExistence type="predicted"/>
<gene>
    <name evidence="1" type="ORF">Maut_00528</name>
    <name evidence="2" type="ORF">MTAT_28010</name>
</gene>